<name>A0A0W0G3X7_MONRR</name>
<evidence type="ECO:0000313" key="4">
    <source>
        <dbReference type="Proteomes" id="UP000054988"/>
    </source>
</evidence>
<sequence length="571" mass="63114">MTKRSLPDSPLSDLPPSQRRNVSGSGNTILTPARSGLLNPEFSQADFDKQFKMQVLKCPGGGIMREIQLKSKQELRNEPLAKQGAAGVQMSRRASSGSVQHAGNSVHAGETLPNSSYRAQHPHIESHEQALHQSPRSTALSRENLLGSKTLPAETTHAGVKPSSDVQDMLGSMMPKPYPQLNSNSHNQLPSPVSPNAVFHVPKVSQDAISEVATATNVNCDTRPHWFHELPSDPSSVPNAYVITQRRAEAMFCAYILEQGYSCLSLRTLPTEVTSRAWEAVERTVRHVLDPLPIAIPPCSRVTTPVPALSIQEMALEHTSSQETAAESSELVYLPSPSESEPPLPTPPKLESESLTDLQRIRSEIQNLKSTRARLDENIRKQEVRFSAARDAEKDAVLCKLQGAWAKYQKMEKDVKEMERRLEKVKKEIEEANRGKSALEEERAQIVHEAELEKSLLEAMVEAERAQKKWLEDDLEDFDGTGECGGSGCTVDRMKVERQEADEKLKSLGECVKTLTCEVATLREDKEREQKAIDKLAESRRVVLGHLEAVRVRTIGLLSASIVDTALKSAA</sequence>
<protein>
    <submittedName>
        <fullName evidence="3">Uncharacterized protein</fullName>
    </submittedName>
</protein>
<evidence type="ECO:0000313" key="3">
    <source>
        <dbReference type="EMBL" id="KTB43284.1"/>
    </source>
</evidence>
<feature type="coiled-coil region" evidence="1">
    <location>
        <begin position="512"/>
        <end position="539"/>
    </location>
</feature>
<feature type="coiled-coil region" evidence="1">
    <location>
        <begin position="358"/>
        <end position="469"/>
    </location>
</feature>
<feature type="compositionally biased region" description="Polar residues" evidence="2">
    <location>
        <begin position="92"/>
        <end position="103"/>
    </location>
</feature>
<feature type="region of interest" description="Disordered" evidence="2">
    <location>
        <begin position="75"/>
        <end position="117"/>
    </location>
</feature>
<comment type="caution">
    <text evidence="3">The sequence shown here is derived from an EMBL/GenBank/DDBJ whole genome shotgun (WGS) entry which is preliminary data.</text>
</comment>
<feature type="compositionally biased region" description="Low complexity" evidence="2">
    <location>
        <begin position="317"/>
        <end position="339"/>
    </location>
</feature>
<dbReference type="EMBL" id="LATX01001213">
    <property type="protein sequence ID" value="KTB43284.1"/>
    <property type="molecule type" value="Genomic_DNA"/>
</dbReference>
<gene>
    <name evidence="3" type="ORF">WG66_4142</name>
</gene>
<proteinExistence type="predicted"/>
<accession>A0A0W0G3X7</accession>
<organism evidence="3 4">
    <name type="scientific">Moniliophthora roreri</name>
    <name type="common">Frosty pod rot fungus</name>
    <name type="synonym">Monilia roreri</name>
    <dbReference type="NCBI Taxonomy" id="221103"/>
    <lineage>
        <taxon>Eukaryota</taxon>
        <taxon>Fungi</taxon>
        <taxon>Dikarya</taxon>
        <taxon>Basidiomycota</taxon>
        <taxon>Agaricomycotina</taxon>
        <taxon>Agaricomycetes</taxon>
        <taxon>Agaricomycetidae</taxon>
        <taxon>Agaricales</taxon>
        <taxon>Marasmiineae</taxon>
        <taxon>Marasmiaceae</taxon>
        <taxon>Moniliophthora</taxon>
    </lineage>
</organism>
<keyword evidence="1" id="KW-0175">Coiled coil</keyword>
<dbReference type="Proteomes" id="UP000054988">
    <property type="component" value="Unassembled WGS sequence"/>
</dbReference>
<feature type="region of interest" description="Disordered" evidence="2">
    <location>
        <begin position="317"/>
        <end position="355"/>
    </location>
</feature>
<feature type="compositionally biased region" description="Low complexity" evidence="2">
    <location>
        <begin position="7"/>
        <end position="17"/>
    </location>
</feature>
<feature type="region of interest" description="Disordered" evidence="2">
    <location>
        <begin position="1"/>
        <end position="35"/>
    </location>
</feature>
<evidence type="ECO:0000256" key="1">
    <source>
        <dbReference type="SAM" id="Coils"/>
    </source>
</evidence>
<evidence type="ECO:0000256" key="2">
    <source>
        <dbReference type="SAM" id="MobiDB-lite"/>
    </source>
</evidence>
<feature type="compositionally biased region" description="Polar residues" evidence="2">
    <location>
        <begin position="18"/>
        <end position="30"/>
    </location>
</feature>
<reference evidence="3 4" key="1">
    <citation type="submission" date="2015-12" db="EMBL/GenBank/DDBJ databases">
        <title>Draft genome sequence of Moniliophthora roreri, the causal agent of frosty pod rot of cacao.</title>
        <authorList>
            <person name="Aime M.C."/>
            <person name="Diaz-Valderrama J.R."/>
            <person name="Kijpornyongpan T."/>
            <person name="Phillips-Mora W."/>
        </authorList>
    </citation>
    <scope>NUCLEOTIDE SEQUENCE [LARGE SCALE GENOMIC DNA]</scope>
    <source>
        <strain evidence="3 4">MCA 2952</strain>
    </source>
</reference>
<dbReference type="AlphaFoldDB" id="A0A0W0G3X7"/>